<dbReference type="OrthoDB" id="3694612at2"/>
<dbReference type="RefSeq" id="WP_071931556.1">
    <property type="nucleotide sequence ID" value="NZ_CP018082.1"/>
</dbReference>
<sequence>MRAEDRDTAPRSTSVGFQVPAQLDQLTMVHALAETVLLVGGFALDEVTDLLLAVDEVVTALVLVAVPDSLIDCAFTGGDGALGARITAVSHTDSPIDEHAFGWHVVATLTDALRTENAAFDPDHNGYPTTVEFGWIRRSHGPSTI</sequence>
<dbReference type="Proteomes" id="UP000183810">
    <property type="component" value="Chromosome"/>
</dbReference>
<evidence type="ECO:0000313" key="2">
    <source>
        <dbReference type="Proteomes" id="UP000183810"/>
    </source>
</evidence>
<organism evidence="1 2">
    <name type="scientific">Nocardia mangyaensis</name>
    <dbReference type="NCBI Taxonomy" id="2213200"/>
    <lineage>
        <taxon>Bacteria</taxon>
        <taxon>Bacillati</taxon>
        <taxon>Actinomycetota</taxon>
        <taxon>Actinomycetes</taxon>
        <taxon>Mycobacteriales</taxon>
        <taxon>Nocardiaceae</taxon>
        <taxon>Nocardia</taxon>
    </lineage>
</organism>
<dbReference type="InterPro" id="IPR036890">
    <property type="entry name" value="HATPase_C_sf"/>
</dbReference>
<accession>A0A1J0W281</accession>
<evidence type="ECO:0008006" key="3">
    <source>
        <dbReference type="Google" id="ProtNLM"/>
    </source>
</evidence>
<name>A0A1J0W281_9NOCA</name>
<gene>
    <name evidence="1" type="ORF">BOX37_15815</name>
</gene>
<protein>
    <recommendedName>
        <fullName evidence="3">Anti-sigma factor</fullName>
    </recommendedName>
</protein>
<evidence type="ECO:0000313" key="1">
    <source>
        <dbReference type="EMBL" id="APE38386.1"/>
    </source>
</evidence>
<dbReference type="AlphaFoldDB" id="A0A1J0W281"/>
<dbReference type="Gene3D" id="3.30.565.10">
    <property type="entry name" value="Histidine kinase-like ATPase, C-terminal domain"/>
    <property type="match status" value="1"/>
</dbReference>
<reference evidence="1" key="1">
    <citation type="submission" date="2016-11" db="EMBL/GenBank/DDBJ databases">
        <authorList>
            <person name="Jaros S."/>
            <person name="Januszkiewicz K."/>
            <person name="Wedrychowicz H."/>
        </authorList>
    </citation>
    <scope>NUCLEOTIDE SEQUENCE [LARGE SCALE GENOMIC DNA]</scope>
    <source>
        <strain evidence="1">Y48</strain>
    </source>
</reference>
<dbReference type="KEGG" id="nsl:BOX37_15815"/>
<proteinExistence type="predicted"/>
<keyword evidence="2" id="KW-1185">Reference proteome</keyword>
<dbReference type="EMBL" id="CP018082">
    <property type="protein sequence ID" value="APE38386.1"/>
    <property type="molecule type" value="Genomic_DNA"/>
</dbReference>